<gene>
    <name evidence="2" type="ORF">ACFO0C_16680</name>
</gene>
<sequence length="142" mass="15909">MNEIQEVIERKAALLETGDAEAILSYYADGFVEFNLAPPLRQPGDRRDPELLRAWMANFEKPPRREVTQLEITTDGDVAFATSIDRMSGVPRGAAEGFTLWFRVTLGLRRVGGRWLVTHEHESVPFEMDGSFRASTDLTPAG</sequence>
<dbReference type="EMBL" id="JBHSBL010000015">
    <property type="protein sequence ID" value="MFC4066573.1"/>
    <property type="molecule type" value="Genomic_DNA"/>
</dbReference>
<keyword evidence="3" id="KW-1185">Reference proteome</keyword>
<protein>
    <submittedName>
        <fullName evidence="2">YybH family protein</fullName>
    </submittedName>
</protein>
<accession>A0ABV8IQR2</accession>
<organism evidence="2 3">
    <name type="scientific">Actinoplanes subglobosus</name>
    <dbReference type="NCBI Taxonomy" id="1547892"/>
    <lineage>
        <taxon>Bacteria</taxon>
        <taxon>Bacillati</taxon>
        <taxon>Actinomycetota</taxon>
        <taxon>Actinomycetes</taxon>
        <taxon>Micromonosporales</taxon>
        <taxon>Micromonosporaceae</taxon>
        <taxon>Actinoplanes</taxon>
    </lineage>
</organism>
<dbReference type="SUPFAM" id="SSF54427">
    <property type="entry name" value="NTF2-like"/>
    <property type="match status" value="1"/>
</dbReference>
<dbReference type="Proteomes" id="UP001595867">
    <property type="component" value="Unassembled WGS sequence"/>
</dbReference>
<dbReference type="InterPro" id="IPR037401">
    <property type="entry name" value="SnoaL-like"/>
</dbReference>
<evidence type="ECO:0000313" key="3">
    <source>
        <dbReference type="Proteomes" id="UP001595867"/>
    </source>
</evidence>
<name>A0ABV8IQR2_9ACTN</name>
<dbReference type="Pfam" id="PF13474">
    <property type="entry name" value="SnoaL_3"/>
    <property type="match status" value="1"/>
</dbReference>
<evidence type="ECO:0000259" key="1">
    <source>
        <dbReference type="Pfam" id="PF13474"/>
    </source>
</evidence>
<dbReference type="RefSeq" id="WP_378067538.1">
    <property type="nucleotide sequence ID" value="NZ_JBHSBL010000015.1"/>
</dbReference>
<comment type="caution">
    <text evidence="2">The sequence shown here is derived from an EMBL/GenBank/DDBJ whole genome shotgun (WGS) entry which is preliminary data.</text>
</comment>
<proteinExistence type="predicted"/>
<feature type="domain" description="SnoaL-like" evidence="1">
    <location>
        <begin position="4"/>
        <end position="126"/>
    </location>
</feature>
<reference evidence="3" key="1">
    <citation type="journal article" date="2019" name="Int. J. Syst. Evol. Microbiol.">
        <title>The Global Catalogue of Microorganisms (GCM) 10K type strain sequencing project: providing services to taxonomists for standard genome sequencing and annotation.</title>
        <authorList>
            <consortium name="The Broad Institute Genomics Platform"/>
            <consortium name="The Broad Institute Genome Sequencing Center for Infectious Disease"/>
            <person name="Wu L."/>
            <person name="Ma J."/>
        </authorList>
    </citation>
    <scope>NUCLEOTIDE SEQUENCE [LARGE SCALE GENOMIC DNA]</scope>
    <source>
        <strain evidence="3">TBRC 5832</strain>
    </source>
</reference>
<evidence type="ECO:0000313" key="2">
    <source>
        <dbReference type="EMBL" id="MFC4066573.1"/>
    </source>
</evidence>
<dbReference type="InterPro" id="IPR032710">
    <property type="entry name" value="NTF2-like_dom_sf"/>
</dbReference>
<dbReference type="Gene3D" id="3.10.450.50">
    <property type="match status" value="1"/>
</dbReference>